<dbReference type="EMBL" id="CP022163">
    <property type="protein sequence ID" value="ATB29679.1"/>
    <property type="molecule type" value="Genomic_DNA"/>
</dbReference>
<protein>
    <submittedName>
        <fullName evidence="5">Uncharacterized protein</fullName>
    </submittedName>
</protein>
<accession>A0A250ICV0</accession>
<dbReference type="Gene3D" id="1.25.40.20">
    <property type="entry name" value="Ankyrin repeat-containing domain"/>
    <property type="match status" value="2"/>
</dbReference>
<dbReference type="SUPFAM" id="SSF48403">
    <property type="entry name" value="Ankyrin repeat"/>
    <property type="match status" value="1"/>
</dbReference>
<dbReference type="AlphaFoldDB" id="A0A250ICV0"/>
<organism evidence="5 6">
    <name type="scientific">Melittangium boletus DSM 14713</name>
    <dbReference type="NCBI Taxonomy" id="1294270"/>
    <lineage>
        <taxon>Bacteria</taxon>
        <taxon>Pseudomonadati</taxon>
        <taxon>Myxococcota</taxon>
        <taxon>Myxococcia</taxon>
        <taxon>Myxococcales</taxon>
        <taxon>Cystobacterineae</taxon>
        <taxon>Archangiaceae</taxon>
        <taxon>Melittangium</taxon>
    </lineage>
</organism>
<dbReference type="Pfam" id="PF12796">
    <property type="entry name" value="Ank_2"/>
    <property type="match status" value="2"/>
</dbReference>
<gene>
    <name evidence="5" type="ORF">MEBOL_003134</name>
</gene>
<name>A0A250ICV0_9BACT</name>
<feature type="repeat" description="ANK" evidence="3">
    <location>
        <begin position="208"/>
        <end position="240"/>
    </location>
</feature>
<feature type="repeat" description="ANK" evidence="3">
    <location>
        <begin position="37"/>
        <end position="69"/>
    </location>
</feature>
<dbReference type="SMART" id="SM00248">
    <property type="entry name" value="ANK"/>
    <property type="match status" value="5"/>
</dbReference>
<dbReference type="Proteomes" id="UP000217289">
    <property type="component" value="Chromosome"/>
</dbReference>
<dbReference type="KEGG" id="mbd:MEBOL_003134"/>
<dbReference type="OrthoDB" id="5504283at2"/>
<keyword evidence="2 3" id="KW-0040">ANK repeat</keyword>
<evidence type="ECO:0000256" key="4">
    <source>
        <dbReference type="SAM" id="MobiDB-lite"/>
    </source>
</evidence>
<dbReference type="PANTHER" id="PTHR24198">
    <property type="entry name" value="ANKYRIN REPEAT AND PROTEIN KINASE DOMAIN-CONTAINING PROTEIN"/>
    <property type="match status" value="1"/>
</dbReference>
<evidence type="ECO:0000313" key="6">
    <source>
        <dbReference type="Proteomes" id="UP000217289"/>
    </source>
</evidence>
<evidence type="ECO:0000313" key="5">
    <source>
        <dbReference type="EMBL" id="ATB29679.1"/>
    </source>
</evidence>
<proteinExistence type="predicted"/>
<feature type="region of interest" description="Disordered" evidence="4">
    <location>
        <begin position="262"/>
        <end position="285"/>
    </location>
</feature>
<evidence type="ECO:0000256" key="1">
    <source>
        <dbReference type="ARBA" id="ARBA00022737"/>
    </source>
</evidence>
<dbReference type="PANTHER" id="PTHR24198:SF165">
    <property type="entry name" value="ANKYRIN REPEAT-CONTAINING PROTEIN-RELATED"/>
    <property type="match status" value="1"/>
</dbReference>
<reference evidence="5 6" key="1">
    <citation type="submission" date="2017-06" db="EMBL/GenBank/DDBJ databases">
        <authorList>
            <person name="Kim H.J."/>
            <person name="Triplett B.A."/>
        </authorList>
    </citation>
    <scope>NUCLEOTIDE SEQUENCE [LARGE SCALE GENOMIC DNA]</scope>
    <source>
        <strain evidence="5 6">DSM 14713</strain>
    </source>
</reference>
<dbReference type="InterPro" id="IPR036770">
    <property type="entry name" value="Ankyrin_rpt-contain_sf"/>
</dbReference>
<feature type="repeat" description="ANK" evidence="3">
    <location>
        <begin position="132"/>
        <end position="164"/>
    </location>
</feature>
<dbReference type="Pfam" id="PF00023">
    <property type="entry name" value="Ank"/>
    <property type="match status" value="1"/>
</dbReference>
<evidence type="ECO:0000256" key="3">
    <source>
        <dbReference type="PROSITE-ProRule" id="PRU00023"/>
    </source>
</evidence>
<dbReference type="PROSITE" id="PS50297">
    <property type="entry name" value="ANK_REP_REGION"/>
    <property type="match status" value="4"/>
</dbReference>
<sequence>MGYIVANLIDAVRLGDVSVVEALLKREPRALGRGDSQGMTPLMWAAWNGAVEVVKLLLSQGAVASVKDARGATALMLAAERGHLEAARQLVSGADAAERGEALRHAVGAGQRLVSSWLLDEAGAELEYGGEEGKTPLICAVLGGHSALADELLRRGASVEAQSTPFLPFENRRDSGWRPLHYAADRRHALLVQQLLDARARVDAASGEGTTPLMLAALRGDEDSVRVLLLAGADPLRQDSRGATALSLSRMHGKPHVTSLLERRAEELPPTRVPRDDTAPDERTR</sequence>
<keyword evidence="1" id="KW-0677">Repeat</keyword>
<feature type="repeat" description="ANK" evidence="3">
    <location>
        <begin position="175"/>
        <end position="207"/>
    </location>
</feature>
<evidence type="ECO:0000256" key="2">
    <source>
        <dbReference type="ARBA" id="ARBA00023043"/>
    </source>
</evidence>
<keyword evidence="6" id="KW-1185">Reference proteome</keyword>
<dbReference type="InterPro" id="IPR002110">
    <property type="entry name" value="Ankyrin_rpt"/>
</dbReference>
<dbReference type="PROSITE" id="PS50088">
    <property type="entry name" value="ANK_REPEAT"/>
    <property type="match status" value="4"/>
</dbReference>